<evidence type="ECO:0000256" key="1">
    <source>
        <dbReference type="SAM" id="MobiDB-lite"/>
    </source>
</evidence>
<reference evidence="2" key="2">
    <citation type="submission" date="2023-06" db="EMBL/GenBank/DDBJ databases">
        <authorList>
            <person name="Swenson N.G."/>
            <person name="Wegrzyn J.L."/>
            <person name="Mcevoy S.L."/>
        </authorList>
    </citation>
    <scope>NUCLEOTIDE SEQUENCE</scope>
    <source>
        <strain evidence="2">NS2018</strain>
        <tissue evidence="2">Leaf</tissue>
    </source>
</reference>
<dbReference type="PANTHER" id="PTHR35099">
    <property type="entry name" value="OS02G0182700 PROTEIN"/>
    <property type="match status" value="1"/>
</dbReference>
<sequence length="324" mass="35100">MMMLTVKDEWVRAAMTDDSVVVELLVRLKQAQAQAAMPVSKSAAAVAALRWGIRQPRSRSSATRCDGPVSQKGGKGGDSGTSSGMMRASPTTPLSWSGGGGGAVSPSATADAFEETSRQQTSSGARSKGIATNETTSNATKRSRRKKTFAELKEEEDLLLKESCHLKKEIETLRASYKEHSAANVNLKRMKLDLGLHSAKNTSETFSDETQKTISDQVHKDVVESIPSSLPSLSTVSSEAHKAASTRNIPCLLPDLNMMPSEDDSSSETLYDKRTELTQLELRSPKENSLEGKGKLRSVMKKKKKGYEGSLEIVTGRSCRSRDT</sequence>
<dbReference type="Proteomes" id="UP001168877">
    <property type="component" value="Unassembled WGS sequence"/>
</dbReference>
<dbReference type="EMBL" id="JAUESC010000388">
    <property type="protein sequence ID" value="KAK0572394.1"/>
    <property type="molecule type" value="Genomic_DNA"/>
</dbReference>
<dbReference type="AlphaFoldDB" id="A0AA39ULQ0"/>
<feature type="compositionally biased region" description="Basic and acidic residues" evidence="1">
    <location>
        <begin position="283"/>
        <end position="294"/>
    </location>
</feature>
<proteinExistence type="predicted"/>
<organism evidence="2 3">
    <name type="scientific">Acer saccharum</name>
    <name type="common">Sugar maple</name>
    <dbReference type="NCBI Taxonomy" id="4024"/>
    <lineage>
        <taxon>Eukaryota</taxon>
        <taxon>Viridiplantae</taxon>
        <taxon>Streptophyta</taxon>
        <taxon>Embryophyta</taxon>
        <taxon>Tracheophyta</taxon>
        <taxon>Spermatophyta</taxon>
        <taxon>Magnoliopsida</taxon>
        <taxon>eudicotyledons</taxon>
        <taxon>Gunneridae</taxon>
        <taxon>Pentapetalae</taxon>
        <taxon>rosids</taxon>
        <taxon>malvids</taxon>
        <taxon>Sapindales</taxon>
        <taxon>Sapindaceae</taxon>
        <taxon>Hippocastanoideae</taxon>
        <taxon>Acereae</taxon>
        <taxon>Acer</taxon>
    </lineage>
</organism>
<evidence type="ECO:0000313" key="3">
    <source>
        <dbReference type="Proteomes" id="UP001168877"/>
    </source>
</evidence>
<dbReference type="PANTHER" id="PTHR35099:SF2">
    <property type="entry name" value="OS02G0182700 PROTEIN"/>
    <property type="match status" value="1"/>
</dbReference>
<feature type="region of interest" description="Disordered" evidence="1">
    <location>
        <begin position="254"/>
        <end position="295"/>
    </location>
</feature>
<feature type="region of interest" description="Disordered" evidence="1">
    <location>
        <begin position="55"/>
        <end position="147"/>
    </location>
</feature>
<feature type="compositionally biased region" description="Polar residues" evidence="1">
    <location>
        <begin position="118"/>
        <end position="140"/>
    </location>
</feature>
<reference evidence="2" key="1">
    <citation type="journal article" date="2022" name="Plant J.">
        <title>Strategies of tolerance reflected in two North American maple genomes.</title>
        <authorList>
            <person name="McEvoy S.L."/>
            <person name="Sezen U.U."/>
            <person name="Trouern-Trend A."/>
            <person name="McMahon S.M."/>
            <person name="Schaberg P.G."/>
            <person name="Yang J."/>
            <person name="Wegrzyn J.L."/>
            <person name="Swenson N.G."/>
        </authorList>
    </citation>
    <scope>NUCLEOTIDE SEQUENCE</scope>
    <source>
        <strain evidence="2">NS2018</strain>
    </source>
</reference>
<keyword evidence="3" id="KW-1185">Reference proteome</keyword>
<comment type="caution">
    <text evidence="2">The sequence shown here is derived from an EMBL/GenBank/DDBJ whole genome shotgun (WGS) entry which is preliminary data.</text>
</comment>
<evidence type="ECO:0000313" key="2">
    <source>
        <dbReference type="EMBL" id="KAK0572394.1"/>
    </source>
</evidence>
<name>A0AA39ULQ0_ACESA</name>
<protein>
    <submittedName>
        <fullName evidence="2">Uncharacterized protein</fullName>
    </submittedName>
</protein>
<accession>A0AA39ULQ0</accession>
<gene>
    <name evidence="2" type="ORF">LWI29_030999</name>
</gene>
<feature type="compositionally biased region" description="Low complexity" evidence="1">
    <location>
        <begin position="80"/>
        <end position="96"/>
    </location>
</feature>